<protein>
    <submittedName>
        <fullName evidence="1">Uncharacterized protein</fullName>
    </submittedName>
</protein>
<accession>A0A645I2L2</accession>
<reference evidence="1" key="1">
    <citation type="submission" date="2019-08" db="EMBL/GenBank/DDBJ databases">
        <authorList>
            <person name="Kucharzyk K."/>
            <person name="Murdoch R.W."/>
            <person name="Higgins S."/>
            <person name="Loffler F."/>
        </authorList>
    </citation>
    <scope>NUCLEOTIDE SEQUENCE</scope>
</reference>
<evidence type="ECO:0000313" key="1">
    <source>
        <dbReference type="EMBL" id="MPN45525.1"/>
    </source>
</evidence>
<comment type="caution">
    <text evidence="1">The sequence shown here is derived from an EMBL/GenBank/DDBJ whole genome shotgun (WGS) entry which is preliminary data.</text>
</comment>
<proteinExistence type="predicted"/>
<sequence>MLVINKVFDFGKLHALAHPGGNILTDDGVAQEAGFHIRHKALFQMQQVKHITYLHEHIEFILGHDFAELAIPQAVLQRLVIPRLVNGAQFCRRHVADVGLVGRIVERVAIGTNVLRELEKILGFGVHDAFGCLGRSVVDNHIRRVGQDITGPLDHTVHSFCTIHLKNYRYLSILMKRGAHHTIHV</sequence>
<organism evidence="1">
    <name type="scientific">bioreactor metagenome</name>
    <dbReference type="NCBI Taxonomy" id="1076179"/>
    <lineage>
        <taxon>unclassified sequences</taxon>
        <taxon>metagenomes</taxon>
        <taxon>ecological metagenomes</taxon>
    </lineage>
</organism>
<dbReference type="AlphaFoldDB" id="A0A645I2L2"/>
<name>A0A645I2L2_9ZZZZ</name>
<dbReference type="EMBL" id="VSSQ01105505">
    <property type="protein sequence ID" value="MPN45525.1"/>
    <property type="molecule type" value="Genomic_DNA"/>
</dbReference>
<gene>
    <name evidence="1" type="ORF">SDC9_193092</name>
</gene>